<evidence type="ECO:0000256" key="2">
    <source>
        <dbReference type="ARBA" id="ARBA00004496"/>
    </source>
</evidence>
<keyword evidence="5" id="KW-0472">Membrane</keyword>
<name>A0ABD0RJI5_CIRMR</name>
<dbReference type="Pfam" id="PF15237">
    <property type="entry name" value="PTRF_SDPR"/>
    <property type="match status" value="1"/>
</dbReference>
<keyword evidence="6" id="KW-0175">Coiled coil</keyword>
<feature type="coiled-coil region" evidence="6">
    <location>
        <begin position="109"/>
        <end position="178"/>
    </location>
</feature>
<sequence>MADTDFKLERAVFAEVSDDDDEEVALVPSASKPATTSKVFKSKRGDDDDDDDSEEVDLVLGPGLDGGGSGEAQKSEAQATGMMVLALLDKIIGVVDQIQQTQTGLEAKQETMEKNMSSIQAELAKLAKSHVGTAGTVNKLLDKVRKVNVNVKSVRTDLEKQAGQIKKLENNEHELLKRKNFKVLIFQ</sequence>
<organism evidence="8 9">
    <name type="scientific">Cirrhinus mrigala</name>
    <name type="common">Mrigala</name>
    <dbReference type="NCBI Taxonomy" id="683832"/>
    <lineage>
        <taxon>Eukaryota</taxon>
        <taxon>Metazoa</taxon>
        <taxon>Chordata</taxon>
        <taxon>Craniata</taxon>
        <taxon>Vertebrata</taxon>
        <taxon>Euteleostomi</taxon>
        <taxon>Actinopterygii</taxon>
        <taxon>Neopterygii</taxon>
        <taxon>Teleostei</taxon>
        <taxon>Ostariophysi</taxon>
        <taxon>Cypriniformes</taxon>
        <taxon>Cyprinidae</taxon>
        <taxon>Labeoninae</taxon>
        <taxon>Labeonini</taxon>
        <taxon>Cirrhinus</taxon>
    </lineage>
</organism>
<keyword evidence="4" id="KW-0963">Cytoplasm</keyword>
<comment type="subcellular location">
    <subcellularLocation>
        <location evidence="2">Cytoplasm</location>
    </subcellularLocation>
    <subcellularLocation>
        <location evidence="1">Membrane</location>
        <location evidence="1">Caveola</location>
    </subcellularLocation>
</comment>
<reference evidence="8 9" key="1">
    <citation type="submission" date="2024-05" db="EMBL/GenBank/DDBJ databases">
        <title>Genome sequencing and assembly of Indian major carp, Cirrhinus mrigala (Hamilton, 1822).</title>
        <authorList>
            <person name="Mohindra V."/>
            <person name="Chowdhury L.M."/>
            <person name="Lal K."/>
            <person name="Jena J.K."/>
        </authorList>
    </citation>
    <scope>NUCLEOTIDE SEQUENCE [LARGE SCALE GENOMIC DNA]</scope>
    <source>
        <strain evidence="8">CM1030</strain>
        <tissue evidence="8">Blood</tissue>
    </source>
</reference>
<dbReference type="GO" id="GO:0005737">
    <property type="term" value="C:cytoplasm"/>
    <property type="evidence" value="ECO:0007669"/>
    <property type="project" value="UniProtKB-SubCell"/>
</dbReference>
<feature type="region of interest" description="Disordered" evidence="7">
    <location>
        <begin position="17"/>
        <end position="75"/>
    </location>
</feature>
<accession>A0ABD0RJI5</accession>
<dbReference type="GO" id="GO:0005901">
    <property type="term" value="C:caveola"/>
    <property type="evidence" value="ECO:0007669"/>
    <property type="project" value="UniProtKB-SubCell"/>
</dbReference>
<evidence type="ECO:0000256" key="7">
    <source>
        <dbReference type="SAM" id="MobiDB-lite"/>
    </source>
</evidence>
<dbReference type="Proteomes" id="UP001529510">
    <property type="component" value="Unassembled WGS sequence"/>
</dbReference>
<dbReference type="PANTHER" id="PTHR15240">
    <property type="entry name" value="CAVIN"/>
    <property type="match status" value="1"/>
</dbReference>
<evidence type="ECO:0000313" key="9">
    <source>
        <dbReference type="Proteomes" id="UP001529510"/>
    </source>
</evidence>
<comment type="similarity">
    <text evidence="3">Belongs to the CAVIN family.</text>
</comment>
<comment type="caution">
    <text evidence="8">The sequence shown here is derived from an EMBL/GenBank/DDBJ whole genome shotgun (WGS) entry which is preliminary data.</text>
</comment>
<gene>
    <name evidence="8" type="ORF">M9458_006537</name>
</gene>
<feature type="compositionally biased region" description="Acidic residues" evidence="7">
    <location>
        <begin position="47"/>
        <end position="57"/>
    </location>
</feature>
<dbReference type="EMBL" id="JAMKFB020000003">
    <property type="protein sequence ID" value="KAL0197997.1"/>
    <property type="molecule type" value="Genomic_DNA"/>
</dbReference>
<protein>
    <submittedName>
        <fullName evidence="8">Uncharacterized protein</fullName>
    </submittedName>
</protein>
<evidence type="ECO:0000256" key="4">
    <source>
        <dbReference type="ARBA" id="ARBA00022490"/>
    </source>
</evidence>
<evidence type="ECO:0000256" key="5">
    <source>
        <dbReference type="ARBA" id="ARBA00023136"/>
    </source>
</evidence>
<evidence type="ECO:0000256" key="3">
    <source>
        <dbReference type="ARBA" id="ARBA00008836"/>
    </source>
</evidence>
<evidence type="ECO:0000256" key="1">
    <source>
        <dbReference type="ARBA" id="ARBA00004345"/>
    </source>
</evidence>
<feature type="non-terminal residue" evidence="8">
    <location>
        <position position="187"/>
    </location>
</feature>
<dbReference type="PANTHER" id="PTHR15240:SF3">
    <property type="entry name" value="CAVEOLAE-ASSOCIATED PROTEIN 1"/>
    <property type="match status" value="1"/>
</dbReference>
<dbReference type="AlphaFoldDB" id="A0ABD0RJI5"/>
<keyword evidence="9" id="KW-1185">Reference proteome</keyword>
<evidence type="ECO:0000256" key="6">
    <source>
        <dbReference type="SAM" id="Coils"/>
    </source>
</evidence>
<dbReference type="InterPro" id="IPR026752">
    <property type="entry name" value="Cavin_fam"/>
</dbReference>
<proteinExistence type="inferred from homology"/>
<evidence type="ECO:0000313" key="8">
    <source>
        <dbReference type="EMBL" id="KAL0197997.1"/>
    </source>
</evidence>